<sequence length="370" mass="41823">MCGTSSIPAFTTQSLSVPSPRQIRGMLPLMFTILTQICKPFLWLAIKQRSDALLKRSADCDSKNWPCNPVFLNSARGLWYVARNKGDDSRIPTEDENAEALARLRPEEEHSSIGYPKSLNGCYEVKSMSQCEQDTCLLESTNVFKICLVTFVALLFSIYSILVSSISNVIKLLMRSKQCNPEVLRLGNDVQKLRRELALISPTSEFSSYFKTERILKRTIEEYESAVAKEKMMQPSHVKIEVGLKVVAQAIGLLLLHMVSGIHVEDAFKDLHVMMYRSNRPAFQAFSHIALLPDKRSVYLLQFSGRLTFCFVSHQFGMLKGALLQRLTIPLYPCLSLLTAVFSLYGNCSLLGRPNHILLMRVPFYIVPLD</sequence>
<dbReference type="PANTHER" id="PTHR42650:SF1">
    <property type="entry name" value="GUIDED ENTRY OF TAIL-ANCHORED PROTEINS FACTOR 1"/>
    <property type="match status" value="1"/>
</dbReference>
<evidence type="ECO:0000313" key="2">
    <source>
        <dbReference type="EMBL" id="KAK6756852.1"/>
    </source>
</evidence>
<feature type="transmembrane region" description="Helical" evidence="1">
    <location>
        <begin position="329"/>
        <end position="351"/>
    </location>
</feature>
<dbReference type="Proteomes" id="UP001303046">
    <property type="component" value="Unassembled WGS sequence"/>
</dbReference>
<keyword evidence="1" id="KW-0472">Membrane</keyword>
<dbReference type="PANTHER" id="PTHR42650">
    <property type="entry name" value="TAIL-ANCHORED PROTEIN INSERTION RECEPTOR WRB"/>
    <property type="match status" value="1"/>
</dbReference>
<evidence type="ECO:0008006" key="4">
    <source>
        <dbReference type="Google" id="ProtNLM"/>
    </source>
</evidence>
<dbReference type="EMBL" id="JAVFWL010000005">
    <property type="protein sequence ID" value="KAK6756852.1"/>
    <property type="molecule type" value="Genomic_DNA"/>
</dbReference>
<feature type="transmembrane region" description="Helical" evidence="1">
    <location>
        <begin position="148"/>
        <end position="170"/>
    </location>
</feature>
<keyword evidence="1" id="KW-0812">Transmembrane</keyword>
<reference evidence="2 3" key="1">
    <citation type="submission" date="2023-08" db="EMBL/GenBank/DDBJ databases">
        <title>A Necator americanus chromosomal reference genome.</title>
        <authorList>
            <person name="Ilik V."/>
            <person name="Petrzelkova K.J."/>
            <person name="Pardy F."/>
            <person name="Fuh T."/>
            <person name="Niatou-Singa F.S."/>
            <person name="Gouil Q."/>
            <person name="Baker L."/>
            <person name="Ritchie M.E."/>
            <person name="Jex A.R."/>
            <person name="Gazzola D."/>
            <person name="Li H."/>
            <person name="Toshio Fujiwara R."/>
            <person name="Zhan B."/>
            <person name="Aroian R.V."/>
            <person name="Pafco B."/>
            <person name="Schwarz E.M."/>
        </authorList>
    </citation>
    <scope>NUCLEOTIDE SEQUENCE [LARGE SCALE GENOMIC DNA]</scope>
    <source>
        <strain evidence="2 3">Aroian</strain>
        <tissue evidence="2">Whole animal</tissue>
    </source>
</reference>
<organism evidence="2 3">
    <name type="scientific">Necator americanus</name>
    <name type="common">Human hookworm</name>
    <dbReference type="NCBI Taxonomy" id="51031"/>
    <lineage>
        <taxon>Eukaryota</taxon>
        <taxon>Metazoa</taxon>
        <taxon>Ecdysozoa</taxon>
        <taxon>Nematoda</taxon>
        <taxon>Chromadorea</taxon>
        <taxon>Rhabditida</taxon>
        <taxon>Rhabditina</taxon>
        <taxon>Rhabditomorpha</taxon>
        <taxon>Strongyloidea</taxon>
        <taxon>Ancylostomatidae</taxon>
        <taxon>Bunostominae</taxon>
        <taxon>Necator</taxon>
    </lineage>
</organism>
<gene>
    <name evidence="2" type="primary">Necator_chrV.g19753</name>
    <name evidence="2" type="ORF">RB195_014961</name>
</gene>
<evidence type="ECO:0000313" key="3">
    <source>
        <dbReference type="Proteomes" id="UP001303046"/>
    </source>
</evidence>
<accession>A0ABR1E2C8</accession>
<keyword evidence="1" id="KW-1133">Transmembrane helix</keyword>
<name>A0ABR1E2C8_NECAM</name>
<evidence type="ECO:0000256" key="1">
    <source>
        <dbReference type="SAM" id="Phobius"/>
    </source>
</evidence>
<protein>
    <recommendedName>
        <fullName evidence="4">Dendritic cell-specific transmembrane protein-like domain-containing protein</fullName>
    </recommendedName>
</protein>
<feature type="transmembrane region" description="Helical" evidence="1">
    <location>
        <begin position="242"/>
        <end position="264"/>
    </location>
</feature>
<keyword evidence="3" id="KW-1185">Reference proteome</keyword>
<proteinExistence type="predicted"/>
<comment type="caution">
    <text evidence="2">The sequence shown here is derived from an EMBL/GenBank/DDBJ whole genome shotgun (WGS) entry which is preliminary data.</text>
</comment>